<reference evidence="1 2" key="1">
    <citation type="journal article" date="2019" name="PLoS Biol.">
        <title>Sex chromosomes control vertical transmission of feminizing Wolbachia symbionts in an isopod.</title>
        <authorList>
            <person name="Becking T."/>
            <person name="Chebbi M.A."/>
            <person name="Giraud I."/>
            <person name="Moumen B."/>
            <person name="Laverre T."/>
            <person name="Caubet Y."/>
            <person name="Peccoud J."/>
            <person name="Gilbert C."/>
            <person name="Cordaux R."/>
        </authorList>
    </citation>
    <scope>NUCLEOTIDE SEQUENCE [LARGE SCALE GENOMIC DNA]</scope>
    <source>
        <strain evidence="1">ANa2</strain>
        <tissue evidence="1">Whole body excluding digestive tract and cuticle</tissue>
    </source>
</reference>
<evidence type="ECO:0000313" key="2">
    <source>
        <dbReference type="Proteomes" id="UP000326759"/>
    </source>
</evidence>
<name>A0A5N5T4U3_9CRUS</name>
<dbReference type="Proteomes" id="UP000326759">
    <property type="component" value="Unassembled WGS sequence"/>
</dbReference>
<evidence type="ECO:0000313" key="1">
    <source>
        <dbReference type="EMBL" id="KAB7501591.1"/>
    </source>
</evidence>
<gene>
    <name evidence="1" type="ORF">Anas_13013</name>
</gene>
<sequence length="34" mass="3803">MNTVLVLQEIVYFISSGRSTHLVQSGVEFPIKPL</sequence>
<protein>
    <submittedName>
        <fullName evidence="1">Uncharacterized protein</fullName>
    </submittedName>
</protein>
<comment type="caution">
    <text evidence="1">The sequence shown here is derived from an EMBL/GenBank/DDBJ whole genome shotgun (WGS) entry which is preliminary data.</text>
</comment>
<dbReference type="AlphaFoldDB" id="A0A5N5T4U3"/>
<keyword evidence="2" id="KW-1185">Reference proteome</keyword>
<organism evidence="1 2">
    <name type="scientific">Armadillidium nasatum</name>
    <dbReference type="NCBI Taxonomy" id="96803"/>
    <lineage>
        <taxon>Eukaryota</taxon>
        <taxon>Metazoa</taxon>
        <taxon>Ecdysozoa</taxon>
        <taxon>Arthropoda</taxon>
        <taxon>Crustacea</taxon>
        <taxon>Multicrustacea</taxon>
        <taxon>Malacostraca</taxon>
        <taxon>Eumalacostraca</taxon>
        <taxon>Peracarida</taxon>
        <taxon>Isopoda</taxon>
        <taxon>Oniscidea</taxon>
        <taxon>Crinocheta</taxon>
        <taxon>Armadillidiidae</taxon>
        <taxon>Armadillidium</taxon>
    </lineage>
</organism>
<accession>A0A5N5T4U3</accession>
<proteinExistence type="predicted"/>
<dbReference type="EMBL" id="SEYY01010156">
    <property type="protein sequence ID" value="KAB7501591.1"/>
    <property type="molecule type" value="Genomic_DNA"/>
</dbReference>